<evidence type="ECO:0000313" key="6">
    <source>
        <dbReference type="EMBL" id="NJQ01912.1"/>
    </source>
</evidence>
<feature type="domain" description="Teneurin-like YD-shell" evidence="5">
    <location>
        <begin position="702"/>
        <end position="844"/>
    </location>
</feature>
<feature type="region of interest" description="Disordered" evidence="2">
    <location>
        <begin position="239"/>
        <end position="262"/>
    </location>
</feature>
<evidence type="ECO:0000259" key="3">
    <source>
        <dbReference type="Pfam" id="PF20148"/>
    </source>
</evidence>
<dbReference type="EMBL" id="JAATEN010000010">
    <property type="protein sequence ID" value="NJQ01912.1"/>
    <property type="molecule type" value="Genomic_DNA"/>
</dbReference>
<evidence type="ECO:0000256" key="1">
    <source>
        <dbReference type="ARBA" id="ARBA00022737"/>
    </source>
</evidence>
<dbReference type="RefSeq" id="WP_168102533.1">
    <property type="nucleotide sequence ID" value="NZ_JAATEN010000010.1"/>
</dbReference>
<dbReference type="PANTHER" id="PTHR32305">
    <property type="match status" value="1"/>
</dbReference>
<dbReference type="Pfam" id="PF21725">
    <property type="entry name" value="T7SS_signal"/>
    <property type="match status" value="1"/>
</dbReference>
<dbReference type="Pfam" id="PF20148">
    <property type="entry name" value="DUF6531"/>
    <property type="match status" value="1"/>
</dbReference>
<dbReference type="InterPro" id="IPR045351">
    <property type="entry name" value="DUF6531"/>
</dbReference>
<dbReference type="Pfam" id="PF25023">
    <property type="entry name" value="TEN_YD-shell"/>
    <property type="match status" value="1"/>
</dbReference>
<dbReference type="NCBIfam" id="TIGR01643">
    <property type="entry name" value="YD_repeat_2x"/>
    <property type="match status" value="9"/>
</dbReference>
<comment type="caution">
    <text evidence="6">The sequence shown here is derived from an EMBL/GenBank/DDBJ whole genome shotgun (WGS) entry which is preliminary data.</text>
</comment>
<dbReference type="InterPro" id="IPR006530">
    <property type="entry name" value="YD"/>
</dbReference>
<evidence type="ECO:0000256" key="2">
    <source>
        <dbReference type="SAM" id="MobiDB-lite"/>
    </source>
</evidence>
<dbReference type="Gene3D" id="2.180.10.10">
    <property type="entry name" value="RHS repeat-associated core"/>
    <property type="match status" value="2"/>
</dbReference>
<keyword evidence="7" id="KW-1185">Reference proteome</keyword>
<dbReference type="Proteomes" id="UP000695264">
    <property type="component" value="Unassembled WGS sequence"/>
</dbReference>
<keyword evidence="1" id="KW-0677">Repeat</keyword>
<dbReference type="InterPro" id="IPR050708">
    <property type="entry name" value="T6SS_VgrG/RHS"/>
</dbReference>
<dbReference type="InterPro" id="IPR056823">
    <property type="entry name" value="TEN-like_YD-shell"/>
</dbReference>
<reference evidence="6 7" key="1">
    <citation type="submission" date="2020-03" db="EMBL/GenBank/DDBJ databases">
        <title>WGS of actinomycetes isolated from Thailand.</title>
        <authorList>
            <person name="Thawai C."/>
        </authorList>
    </citation>
    <scope>NUCLEOTIDE SEQUENCE [LARGE SCALE GENOMIC DNA]</scope>
    <source>
        <strain evidence="6 7">PLAI 1-29</strain>
    </source>
</reference>
<feature type="domain" description="DUF6531" evidence="3">
    <location>
        <begin position="406"/>
        <end position="472"/>
    </location>
</feature>
<evidence type="ECO:0000259" key="4">
    <source>
        <dbReference type="Pfam" id="PF21725"/>
    </source>
</evidence>
<feature type="non-terminal residue" evidence="6">
    <location>
        <position position="1024"/>
    </location>
</feature>
<dbReference type="Gene3D" id="3.90.930.1">
    <property type="match status" value="1"/>
</dbReference>
<evidence type="ECO:0000313" key="7">
    <source>
        <dbReference type="Proteomes" id="UP000695264"/>
    </source>
</evidence>
<feature type="compositionally biased region" description="Basic and acidic residues" evidence="2">
    <location>
        <begin position="376"/>
        <end position="398"/>
    </location>
</feature>
<accession>A0ABX1C1T2</accession>
<feature type="domain" description="Putative T7SS secretion signal" evidence="4">
    <location>
        <begin position="12"/>
        <end position="262"/>
    </location>
</feature>
<feature type="region of interest" description="Disordered" evidence="2">
    <location>
        <begin position="203"/>
        <end position="223"/>
    </location>
</feature>
<protein>
    <submittedName>
        <fullName evidence="6">RHS repeat protein</fullName>
    </submittedName>
</protein>
<sequence length="1024" mass="109869">MAGIGDFIPDEVEQWVEDRAEDVGEAIDDAGDWTADRLDDLGWRGGARWVRDTSDSAANALGAGVDELRLGQSEEPKKLIHGSPAKLRSTAAHLTDFRTAFESVGKGLKAVDPSTLKGEAAEAFAGKLAGEPKRWFTAADACEKAAEALEDFAVTVEWAQGQAELAIEKYRRGQRLTAEARTAHAGRIDAYNAAVEAYNAGPAERRDPASLPEKPGAFTDPGATEREAAEELLAEARRQRDTARRAAATSVGAARDEAPAAPSYAEQVQDGVVGMRLNSSHFLGGVLKGTAGLLDFAHAVNPVHPYNATHPAEYVTNLNSTTAGLLRTVNDPGAAVTSMWNDFSRDPAEGTGRLLPELLGTRGLGSAKKGLSAAREGAKPGRSLLDRDGHREHSTPDCDKTCKGTDPVDLATGRMFLPQTDVALPGALPLVFTRRAESGYTAGRWFGPSWSSTADQRLEIDAEGVVLVAEDGLLPAYPHPAPGEPVLPAAGPRRPLARTPEGDYTVTDPATGLVRHFTGPEGVPPGGDGEARLAEITDRNGHSLTFEYTEDGAPAAIAHGAGPRLRFTTAEGRITALHLAGAAEDGTDLELVRYGYTDGDLTEVTGSSGLPLRFAYDADHRVTAWTDTNDRRYDYVYDDRHRCVAEGGTEGHLALRIAYTDPDPATGHRTTTVTTAQGHTTRYLIDARRNILAETDPTGAVTRTTYDERDRVASRTDPLGHTTAFHHDEAGHLTAVHHPDGTTSTATYNDLGLPTTVTHPGGATWQQTYDASGNRLTLTDPSGATTHYSYDGRGHPTAVTDALGHTTTLHCDEAGRLRTVTDPLGGATRYERDAFGRVVSVMDPVGGVTRLVWSVEGKLLRRTGPDGAEESWAYDGEGNCTAYTDAMGAVTEYEYTHFDLLSAQRGPDGARYTFDHGPDLLLRTVTNPQGLTWTYDYDAAGRLRSETDFDGRTLTYTYDPAGRLASRTNALGQTIRFTHDALGRITSKDAAGAVTHYTYDRAGRLIETSNPDATVLLRRDRLGR</sequence>
<proteinExistence type="predicted"/>
<gene>
    <name evidence="6" type="ORF">HCK00_15570</name>
</gene>
<feature type="region of interest" description="Disordered" evidence="2">
    <location>
        <begin position="366"/>
        <end position="398"/>
    </location>
</feature>
<dbReference type="PANTHER" id="PTHR32305:SF15">
    <property type="entry name" value="PROTEIN RHSA-RELATED"/>
    <property type="match status" value="1"/>
</dbReference>
<dbReference type="InterPro" id="IPR031325">
    <property type="entry name" value="RHS_repeat"/>
</dbReference>
<name>A0ABX1C1T2_9ACTN</name>
<organism evidence="6 7">
    <name type="scientific">Streptomyces zingiberis</name>
    <dbReference type="NCBI Taxonomy" id="2053010"/>
    <lineage>
        <taxon>Bacteria</taxon>
        <taxon>Bacillati</taxon>
        <taxon>Actinomycetota</taxon>
        <taxon>Actinomycetes</taxon>
        <taxon>Kitasatosporales</taxon>
        <taxon>Streptomycetaceae</taxon>
        <taxon>Streptomyces</taxon>
    </lineage>
</organism>
<dbReference type="Pfam" id="PF05593">
    <property type="entry name" value="RHS_repeat"/>
    <property type="match status" value="4"/>
</dbReference>
<evidence type="ECO:0000259" key="5">
    <source>
        <dbReference type="Pfam" id="PF25023"/>
    </source>
</evidence>
<dbReference type="InterPro" id="IPR049082">
    <property type="entry name" value="T7SS_signal"/>
</dbReference>